<proteinExistence type="inferred from homology"/>
<dbReference type="SMART" id="SM00242">
    <property type="entry name" value="MYSc"/>
    <property type="match status" value="1"/>
</dbReference>
<dbReference type="InterPro" id="IPR001609">
    <property type="entry name" value="Myosin_head_motor_dom-like"/>
</dbReference>
<dbReference type="InterPro" id="IPR036961">
    <property type="entry name" value="Kinesin_motor_dom_sf"/>
</dbReference>
<keyword evidence="12" id="KW-0067">ATP-binding</keyword>
<dbReference type="OrthoDB" id="370884at2759"/>
<dbReference type="InterPro" id="IPR027417">
    <property type="entry name" value="P-loop_NTPase"/>
</dbReference>
<evidence type="ECO:0000256" key="1">
    <source>
        <dbReference type="ARBA" id="ARBA00004651"/>
    </source>
</evidence>
<keyword evidence="3" id="KW-1003">Cell membrane</keyword>
<dbReference type="GO" id="GO:0031505">
    <property type="term" value="P:fungal-type cell wall organization"/>
    <property type="evidence" value="ECO:0007669"/>
    <property type="project" value="TreeGrafter"/>
</dbReference>
<dbReference type="InterPro" id="IPR004835">
    <property type="entry name" value="Chitin_synth"/>
</dbReference>
<keyword evidence="12" id="KW-0009">Actin-binding</keyword>
<dbReference type="Proteomes" id="UP000193411">
    <property type="component" value="Unassembled WGS sequence"/>
</dbReference>
<dbReference type="SUPFAM" id="SSF55856">
    <property type="entry name" value="Cytochrome b5-like heme/steroid binding domain"/>
    <property type="match status" value="1"/>
</dbReference>
<dbReference type="GO" id="GO:0005524">
    <property type="term" value="F:ATP binding"/>
    <property type="evidence" value="ECO:0007669"/>
    <property type="project" value="UniProtKB-UniRule"/>
</dbReference>
<dbReference type="Pfam" id="PF03142">
    <property type="entry name" value="Chitin_synth_2"/>
    <property type="match status" value="2"/>
</dbReference>
<keyword evidence="4" id="KW-0328">Glycosyltransferase</keyword>
<evidence type="ECO:0000256" key="11">
    <source>
        <dbReference type="ARBA" id="ARBA00023180"/>
    </source>
</evidence>
<dbReference type="Gene3D" id="3.40.850.10">
    <property type="entry name" value="Kinesin motor domain"/>
    <property type="match status" value="1"/>
</dbReference>
<keyword evidence="12" id="KW-0547">Nucleotide-binding</keyword>
<dbReference type="EC" id="2.4.1.16" evidence="2"/>
<evidence type="ECO:0000256" key="4">
    <source>
        <dbReference type="ARBA" id="ARBA00022676"/>
    </source>
</evidence>
<evidence type="ECO:0000256" key="2">
    <source>
        <dbReference type="ARBA" id="ARBA00012543"/>
    </source>
</evidence>
<dbReference type="PANTHER" id="PTHR22914">
    <property type="entry name" value="CHITIN SYNTHASE"/>
    <property type="match status" value="1"/>
</dbReference>
<feature type="transmembrane region" description="Helical" evidence="14">
    <location>
        <begin position="1784"/>
        <end position="1804"/>
    </location>
</feature>
<reference evidence="17 18" key="1">
    <citation type="submission" date="2016-07" db="EMBL/GenBank/DDBJ databases">
        <title>Pervasive Adenine N6-methylation of Active Genes in Fungi.</title>
        <authorList>
            <consortium name="DOE Joint Genome Institute"/>
            <person name="Mondo S.J."/>
            <person name="Dannebaum R.O."/>
            <person name="Kuo R.C."/>
            <person name="Labutti K."/>
            <person name="Haridas S."/>
            <person name="Kuo A."/>
            <person name="Salamov A."/>
            <person name="Ahrendt S.R."/>
            <person name="Lipzen A."/>
            <person name="Sullivan W."/>
            <person name="Andreopoulos W.B."/>
            <person name="Clum A."/>
            <person name="Lindquist E."/>
            <person name="Daum C."/>
            <person name="Ramamoorthy G.K."/>
            <person name="Gryganskyi A."/>
            <person name="Culley D."/>
            <person name="Magnuson J.K."/>
            <person name="James T.Y."/>
            <person name="O'Malley M.A."/>
            <person name="Stajich J.E."/>
            <person name="Spatafora J.W."/>
            <person name="Visel A."/>
            <person name="Grigoriev I.V."/>
        </authorList>
    </citation>
    <scope>NUCLEOTIDE SEQUENCE [LARGE SCALE GENOMIC DNA]</scope>
    <source>
        <strain evidence="17 18">PL171</strain>
    </source>
</reference>
<feature type="transmembrane region" description="Helical" evidence="14">
    <location>
        <begin position="1133"/>
        <end position="1150"/>
    </location>
</feature>
<dbReference type="GO" id="GO:0006031">
    <property type="term" value="P:chitin biosynthetic process"/>
    <property type="evidence" value="ECO:0007669"/>
    <property type="project" value="TreeGrafter"/>
</dbReference>
<comment type="subcellular location">
    <subcellularLocation>
        <location evidence="1">Cell membrane</location>
        <topology evidence="1">Multi-pass membrane protein</topology>
    </subcellularLocation>
</comment>
<dbReference type="Gene3D" id="1.10.10.820">
    <property type="match status" value="1"/>
</dbReference>
<comment type="caution">
    <text evidence="17">The sequence shown here is derived from an EMBL/GenBank/DDBJ whole genome shotgun (WGS) entry which is preliminary data.</text>
</comment>
<evidence type="ECO:0000256" key="14">
    <source>
        <dbReference type="SAM" id="Phobius"/>
    </source>
</evidence>
<name>A0A1Y2I3W3_9FUNG</name>
<feature type="region of interest" description="Disordered" evidence="13">
    <location>
        <begin position="1022"/>
        <end position="1060"/>
    </location>
</feature>
<evidence type="ECO:0000256" key="13">
    <source>
        <dbReference type="SAM" id="MobiDB-lite"/>
    </source>
</evidence>
<keyword evidence="6 14" id="KW-0812">Transmembrane</keyword>
<dbReference type="GO" id="GO:0003779">
    <property type="term" value="F:actin binding"/>
    <property type="evidence" value="ECO:0007669"/>
    <property type="project" value="UniProtKB-KW"/>
</dbReference>
<dbReference type="SUPFAM" id="SSF109715">
    <property type="entry name" value="DEK C-terminal domain"/>
    <property type="match status" value="1"/>
</dbReference>
<evidence type="ECO:0000313" key="17">
    <source>
        <dbReference type="EMBL" id="ORZ41568.1"/>
    </source>
</evidence>
<keyword evidence="10 12" id="KW-0505">Motor protein</keyword>
<dbReference type="InterPro" id="IPR036400">
    <property type="entry name" value="Cyt_B5-like_heme/steroid_sf"/>
</dbReference>
<sequence>MPDSGKSILVADCDSWQGYYVASALAKLACPSPISIYAAVRCNPTANPYALDLSLHTNVHLRTYDPQSDTNELLAHDDIDTLVLIPTSLDPPAHTLALSMMRAAEMSSRCSRVIVWSTAVADARGLDVVKSIERLVLESTSIAEMLIGKVPWVSPIANKFAPVDAKDVAMVIAKLSTMDSLVDKWNGRLVTVVAKKRSGNDPFDNRVQIQMQLMLEFMSLLQQDKLQTLSTTDETMHLSSTLGKQPTRLVEFVDANVAAFRGDKNSAMAKSRSFERPTGPGGKVEGGGKVLTEEEAKLMYQEDNINTAVPTPLIPWQSPNHPLPTHLDGFLGRGAAKPRVSRPGSPPRYRLPRRRRRDPHQGAATAYNNSSDSRLYSSIGSNVLVAIAPPTAANPSILASVAGEAVQDKYVKLYKSLHPIPPGSVMTKEQPHAFAVANSLYFALRRTGVDQSVVLRGEQGSGKSHQAHLIMTHLARLASSSSKRDDKLASRLSALHTVLSAFGHAATPHSPSASQFGAYYELQFSDRGKLQGIKTITYALDRDLVTTQRLGQRNFHAFYALLAGAPAEMRQAFGLGTTPGQVFPYLNFGYPGPLPAAGAMDDASRFSQMSDALKTLGIGKRASHYVYKLMAAILHLGQVQFANDEFHAQDACVVKTLETLYFVADLLEVDPRVLQATLTSKAQLVGRDLVTQLLTADKAVKHRDNLAKVLYHVLFAWIVEQANAKMCAAEEDADGCSFIAVVDFPGTPASAAAEAAAGASARALANERIDAFVLHRLFEYGNEELRAEGMHVPTGAMYNLSTRATEAFTAAADADDAEALPGDFINLIRGGNGNSGSKAAAFHAMFSEQTLNMDAYHRNAATVLRAKTLMRRTPSMKRRPAVDAAAAGSSAGSHRGEATELVTQLAGLVSALEATQVRVVYCVAPNRAEKPSSALDSKCVRAQLLAMQVPALVQQYSTLLPLDQQAGMPRDVCLRIVQRFGLSAKEVHVGPSLVVTRDDVWVYLETMVRKAEAERKKQAKAVKAGGVDRRHSMGSQFTAGENESVYSDGDAMTEDGNATDFDGESVYAESVAFPGEHRDRSLEMMPLKGRPSDPLLGATAAAGGARHLSTTPTDGQDDDEEEKRPVSGSRKRWVALTWCLTWWIPTCCLARCGKMARPDVQMAWREKMAICILILFACALQLFFIIGFGRVICPRQNVLNLNELSFKRSASERLVGIYGAVYDLKDFETEAYHSPTLMDSYAGLDITAGFPRVPAHYCRYAAEFNPSTPPIDPAGGKPTNGSFIRIRHREFYDRDLVLAQRRIDYRLRLNLKSLIGWDPNVVRNLSTDRKGDNRLMFIVGERVYDLQPYINTVGASDGFIPSAVVEHLKQNRGMDLNYDRTFLDKFWLKDRSLRDCFNNLFVVGVVDYRKSRGLGDDGAPENFDKFVILQVPCYTEGEDSLRKCIDGLASMRYDDKRKLVRSSSTPGRFVPRCRWPRHGFGQRSPDPRIVLDILGVDPALDPEPLSFQSLGEGMKQHNMGKVYSGLYECMGHLVPYIVVVKVGKPSETAKPGNRGKRDSQMILMRWLNKVMSDAPMSPLELEITHQVKNVIGVNPSFYEYCLMVDADTVVYPDSLTRLVAAMMHDTKIMGVFGSVTCLPGCFSMYRIRTHNKSLPLLVSNEMIENYGVTNVDTLHKKTYRYLTTLMLKTFPNYKTKFTQNAKCQTTAPDTWNVLLSQRRRWINSTIHNLTELLGIQQLCGFCCFSMRFVVLIDLVGTLVQPAIMGYLIYLIYMVVISLQAVGWMFIYILAIPVFSFFIPVYSFWKNDDFSWGNTRIVIGESGSKKVLPTGEEAQKFDLSLIPHKPWSEYESELLNPGMDDGSTWGGDAAGVARRPTLLSQTSIGDLKRSNSSRTVGTDFSVTQLYGGPQQQQPPALPAAAALVGAGAGFPTDAELYAEVQRIVTSNSLMTLTKKQVRDELSALFNVDLSSRKDYINQCIADVLAQLQQHQ</sequence>
<feature type="transmembrane region" description="Helical" evidence="14">
    <location>
        <begin position="1170"/>
        <end position="1192"/>
    </location>
</feature>
<keyword evidence="5" id="KW-0808">Transferase</keyword>
<dbReference type="PANTHER" id="PTHR22914:SF13">
    <property type="entry name" value="CHITIN SYNTHASE"/>
    <property type="match status" value="1"/>
</dbReference>
<feature type="region of interest" description="Disordered" evidence="13">
    <location>
        <begin position="268"/>
        <end position="287"/>
    </location>
</feature>
<dbReference type="Pfam" id="PF08766">
    <property type="entry name" value="DEK_C"/>
    <property type="match status" value="1"/>
</dbReference>
<comment type="caution">
    <text evidence="12">Lacks conserved residue(s) required for the propagation of feature annotation.</text>
</comment>
<evidence type="ECO:0000256" key="12">
    <source>
        <dbReference type="PROSITE-ProRule" id="PRU00782"/>
    </source>
</evidence>
<evidence type="ECO:0000256" key="9">
    <source>
        <dbReference type="ARBA" id="ARBA00023136"/>
    </source>
</evidence>
<feature type="region of interest" description="Disordered" evidence="13">
    <location>
        <begin position="320"/>
        <end position="371"/>
    </location>
</feature>
<dbReference type="EMBL" id="MCFL01000001">
    <property type="protein sequence ID" value="ORZ41568.1"/>
    <property type="molecule type" value="Genomic_DNA"/>
</dbReference>
<evidence type="ECO:0000256" key="7">
    <source>
        <dbReference type="ARBA" id="ARBA00022989"/>
    </source>
</evidence>
<keyword evidence="8 12" id="KW-0518">Myosin</keyword>
<dbReference type="Gene3D" id="1.20.58.530">
    <property type="match status" value="1"/>
</dbReference>
<evidence type="ECO:0000256" key="6">
    <source>
        <dbReference type="ARBA" id="ARBA00022692"/>
    </source>
</evidence>
<keyword evidence="9 14" id="KW-0472">Membrane</keyword>
<dbReference type="GO" id="GO:0003774">
    <property type="term" value="F:cytoskeletal motor activity"/>
    <property type="evidence" value="ECO:0007669"/>
    <property type="project" value="UniProtKB-UniRule"/>
</dbReference>
<dbReference type="SUPFAM" id="SSF52540">
    <property type="entry name" value="P-loop containing nucleoside triphosphate hydrolases"/>
    <property type="match status" value="1"/>
</dbReference>
<feature type="binding site" evidence="12">
    <location>
        <begin position="457"/>
        <end position="464"/>
    </location>
    <ligand>
        <name>ATP</name>
        <dbReference type="ChEBI" id="CHEBI:30616"/>
    </ligand>
</feature>
<dbReference type="PROSITE" id="PS51456">
    <property type="entry name" value="MYOSIN_MOTOR"/>
    <property type="match status" value="1"/>
</dbReference>
<gene>
    <name evidence="17" type="ORF">BCR44DRAFT_1457115</name>
</gene>
<dbReference type="InterPro" id="IPR014876">
    <property type="entry name" value="DEK_C"/>
</dbReference>
<dbReference type="GO" id="GO:0005886">
    <property type="term" value="C:plasma membrane"/>
    <property type="evidence" value="ECO:0007669"/>
    <property type="project" value="UniProtKB-SubCell"/>
</dbReference>
<dbReference type="SUPFAM" id="SSF53448">
    <property type="entry name" value="Nucleotide-diphospho-sugar transferases"/>
    <property type="match status" value="1"/>
</dbReference>
<dbReference type="Pfam" id="PF00063">
    <property type="entry name" value="Myosin_head"/>
    <property type="match status" value="1"/>
</dbReference>
<evidence type="ECO:0000256" key="5">
    <source>
        <dbReference type="ARBA" id="ARBA00022679"/>
    </source>
</evidence>
<evidence type="ECO:0000259" key="15">
    <source>
        <dbReference type="PROSITE" id="PS51456"/>
    </source>
</evidence>
<feature type="domain" description="Myosin motor" evidence="15">
    <location>
        <begin position="408"/>
        <end position="746"/>
    </location>
</feature>
<keyword evidence="18" id="KW-1185">Reference proteome</keyword>
<dbReference type="PROSITE" id="PS51998">
    <property type="entry name" value="DEK_C"/>
    <property type="match status" value="1"/>
</dbReference>
<dbReference type="InterPro" id="IPR029044">
    <property type="entry name" value="Nucleotide-diphossugar_trans"/>
</dbReference>
<comment type="similarity">
    <text evidence="12">Belongs to the TRAFAC class myosin-kinesin ATPase superfamily. Myosin family.</text>
</comment>
<evidence type="ECO:0000256" key="3">
    <source>
        <dbReference type="ARBA" id="ARBA00022475"/>
    </source>
</evidence>
<evidence type="ECO:0000256" key="8">
    <source>
        <dbReference type="ARBA" id="ARBA00023123"/>
    </source>
</evidence>
<dbReference type="Gene3D" id="1.20.120.720">
    <property type="entry name" value="Myosin VI head, motor domain, U50 subdomain"/>
    <property type="match status" value="1"/>
</dbReference>
<feature type="compositionally biased region" description="Polar residues" evidence="13">
    <location>
        <begin position="1033"/>
        <end position="1045"/>
    </location>
</feature>
<feature type="transmembrane region" description="Helical" evidence="14">
    <location>
        <begin position="1748"/>
        <end position="1772"/>
    </location>
</feature>
<dbReference type="Gene3D" id="1.10.10.60">
    <property type="entry name" value="Homeodomain-like"/>
    <property type="match status" value="1"/>
</dbReference>
<dbReference type="STRING" id="765915.A0A1Y2I3W3"/>
<feature type="region of interest" description="Disordered" evidence="13">
    <location>
        <begin position="1101"/>
        <end position="1126"/>
    </location>
</feature>
<accession>A0A1Y2I3W3</accession>
<evidence type="ECO:0000256" key="10">
    <source>
        <dbReference type="ARBA" id="ARBA00023175"/>
    </source>
</evidence>
<evidence type="ECO:0000313" key="18">
    <source>
        <dbReference type="Proteomes" id="UP000193411"/>
    </source>
</evidence>
<protein>
    <recommendedName>
        <fullName evidence="2">chitin synthase</fullName>
        <ecNumber evidence="2">2.4.1.16</ecNumber>
    </recommendedName>
</protein>
<dbReference type="GO" id="GO:0030428">
    <property type="term" value="C:cell septum"/>
    <property type="evidence" value="ECO:0007669"/>
    <property type="project" value="TreeGrafter"/>
</dbReference>
<feature type="domain" description="DEK-C" evidence="16">
    <location>
        <begin position="1929"/>
        <end position="1984"/>
    </location>
</feature>
<keyword evidence="7 14" id="KW-1133">Transmembrane helix</keyword>
<dbReference type="GO" id="GO:0004100">
    <property type="term" value="F:chitin synthase activity"/>
    <property type="evidence" value="ECO:0007669"/>
    <property type="project" value="UniProtKB-EC"/>
</dbReference>
<organism evidence="17 18">
    <name type="scientific">Catenaria anguillulae PL171</name>
    <dbReference type="NCBI Taxonomy" id="765915"/>
    <lineage>
        <taxon>Eukaryota</taxon>
        <taxon>Fungi</taxon>
        <taxon>Fungi incertae sedis</taxon>
        <taxon>Blastocladiomycota</taxon>
        <taxon>Blastocladiomycetes</taxon>
        <taxon>Blastocladiales</taxon>
        <taxon>Catenariaceae</taxon>
        <taxon>Catenaria</taxon>
    </lineage>
</organism>
<evidence type="ECO:0000259" key="16">
    <source>
        <dbReference type="PROSITE" id="PS51998"/>
    </source>
</evidence>
<dbReference type="PRINTS" id="PR00193">
    <property type="entry name" value="MYOSINHEAVY"/>
</dbReference>
<dbReference type="GO" id="GO:0016459">
    <property type="term" value="C:myosin complex"/>
    <property type="evidence" value="ECO:0007669"/>
    <property type="project" value="UniProtKB-KW"/>
</dbReference>
<keyword evidence="11" id="KW-0325">Glycoprotein</keyword>